<feature type="region of interest" description="Disordered" evidence="1">
    <location>
        <begin position="156"/>
        <end position="184"/>
    </location>
</feature>
<sequence length="184" mass="21186">MQVTIIEYWMSNAWTNIPYRWIERNARRLLFLLRDWPPTAMHPSIRGSHRMSHPPSCPPNPRVETAMFQYAWFLEGRAPGIRPYSIEPKSLGRILVPRGTVSPSPRMQHGDAGHTLVVDSRRAMLSNLLRSVSICRRRGRTVQCTDTEHYIYSGHKAQRPNNDCCPSTQPDNQPKHNHDTHAGK</sequence>
<keyword evidence="3" id="KW-1185">Reference proteome</keyword>
<dbReference type="GeneID" id="85346190"/>
<dbReference type="RefSeq" id="XP_060306474.1">
    <property type="nucleotide sequence ID" value="XM_060462643.1"/>
</dbReference>
<organism evidence="2 3">
    <name type="scientific">Colletotrichum costaricense</name>
    <dbReference type="NCBI Taxonomy" id="1209916"/>
    <lineage>
        <taxon>Eukaryota</taxon>
        <taxon>Fungi</taxon>
        <taxon>Dikarya</taxon>
        <taxon>Ascomycota</taxon>
        <taxon>Pezizomycotina</taxon>
        <taxon>Sordariomycetes</taxon>
        <taxon>Hypocreomycetidae</taxon>
        <taxon>Glomerellales</taxon>
        <taxon>Glomerellaceae</taxon>
        <taxon>Colletotrichum</taxon>
        <taxon>Colletotrichum acutatum species complex</taxon>
    </lineage>
</organism>
<name>A0AAI9YIW3_9PEZI</name>
<feature type="compositionally biased region" description="Basic and acidic residues" evidence="1">
    <location>
        <begin position="173"/>
        <end position="184"/>
    </location>
</feature>
<comment type="caution">
    <text evidence="2">The sequence shown here is derived from an EMBL/GenBank/DDBJ whole genome shotgun (WGS) entry which is preliminary data.</text>
</comment>
<accession>A0AAI9YIW3</accession>
<dbReference type="AlphaFoldDB" id="A0AAI9YIW3"/>
<gene>
    <name evidence="2" type="ORF">CCOS01_14500</name>
</gene>
<protein>
    <submittedName>
        <fullName evidence="2">Uncharacterized protein</fullName>
    </submittedName>
</protein>
<proteinExistence type="predicted"/>
<evidence type="ECO:0000256" key="1">
    <source>
        <dbReference type="SAM" id="MobiDB-lite"/>
    </source>
</evidence>
<evidence type="ECO:0000313" key="3">
    <source>
        <dbReference type="Proteomes" id="UP001240678"/>
    </source>
</evidence>
<dbReference type="Proteomes" id="UP001240678">
    <property type="component" value="Unassembled WGS sequence"/>
</dbReference>
<evidence type="ECO:0000313" key="2">
    <source>
        <dbReference type="EMBL" id="KAK1512260.1"/>
    </source>
</evidence>
<feature type="compositionally biased region" description="Polar residues" evidence="1">
    <location>
        <begin position="159"/>
        <end position="172"/>
    </location>
</feature>
<reference evidence="2 3" key="1">
    <citation type="submission" date="2016-10" db="EMBL/GenBank/DDBJ databases">
        <title>The genome sequence of Colletotrichum fioriniae PJ7.</title>
        <authorList>
            <person name="Baroncelli R."/>
        </authorList>
    </citation>
    <scope>NUCLEOTIDE SEQUENCE [LARGE SCALE GENOMIC DNA]</scope>
    <source>
        <strain evidence="2 3">IMI 309622</strain>
    </source>
</reference>
<dbReference type="EMBL" id="MOOE01000021">
    <property type="protein sequence ID" value="KAK1512260.1"/>
    <property type="molecule type" value="Genomic_DNA"/>
</dbReference>